<evidence type="ECO:0000313" key="2">
    <source>
        <dbReference type="Proteomes" id="UP000266273"/>
    </source>
</evidence>
<accession>A0A397Q854</accession>
<evidence type="ECO:0000313" key="1">
    <source>
        <dbReference type="EMBL" id="RIA56679.1"/>
    </source>
</evidence>
<sequence length="45" mass="5372">MRNNLLKTLDGRVSEHLEDHVIRRRLDSLHDIDLIRKAKYLHPPS</sequence>
<organism evidence="1 2">
    <name type="scientific">Dichotomicrobium thermohalophilum</name>
    <dbReference type="NCBI Taxonomy" id="933063"/>
    <lineage>
        <taxon>Bacteria</taxon>
        <taxon>Pseudomonadati</taxon>
        <taxon>Pseudomonadota</taxon>
        <taxon>Alphaproteobacteria</taxon>
        <taxon>Hyphomicrobiales</taxon>
        <taxon>Hyphomicrobiaceae</taxon>
        <taxon>Dichotomicrobium</taxon>
    </lineage>
</organism>
<name>A0A397Q854_9HYPH</name>
<dbReference type="AlphaFoldDB" id="A0A397Q854"/>
<dbReference type="EMBL" id="QXDF01000001">
    <property type="protein sequence ID" value="RIA56679.1"/>
    <property type="molecule type" value="Genomic_DNA"/>
</dbReference>
<dbReference type="Proteomes" id="UP000266273">
    <property type="component" value="Unassembled WGS sequence"/>
</dbReference>
<reference evidence="1 2" key="1">
    <citation type="submission" date="2018-08" db="EMBL/GenBank/DDBJ databases">
        <title>Genomic Encyclopedia of Archaeal and Bacterial Type Strains, Phase II (KMG-II): from individual species to whole genera.</title>
        <authorList>
            <person name="Goeker M."/>
        </authorList>
    </citation>
    <scope>NUCLEOTIDE SEQUENCE [LARGE SCALE GENOMIC DNA]</scope>
    <source>
        <strain evidence="1 2">DSM 5002</strain>
    </source>
</reference>
<protein>
    <submittedName>
        <fullName evidence="1">Uncharacterized protein</fullName>
    </submittedName>
</protein>
<proteinExistence type="predicted"/>
<gene>
    <name evidence="1" type="ORF">BXY53_1786</name>
</gene>
<comment type="caution">
    <text evidence="1">The sequence shown here is derived from an EMBL/GenBank/DDBJ whole genome shotgun (WGS) entry which is preliminary data.</text>
</comment>
<keyword evidence="2" id="KW-1185">Reference proteome</keyword>